<accession>A0AAV0WWI7</accession>
<proteinExistence type="predicted"/>
<sequence length="87" mass="9651">MRCKKSVNLNMPSGHPSAEFDVLGVPVNVLDETDHISEGKIGSCLFGVLLLRYRILIVILVKICNLTMNSNLYCNSRKNMIQVAAQC</sequence>
<name>A0AAV0WWI7_9HEMI</name>
<keyword evidence="2" id="KW-1185">Reference proteome</keyword>
<dbReference type="Proteomes" id="UP001160148">
    <property type="component" value="Unassembled WGS sequence"/>
</dbReference>
<evidence type="ECO:0000313" key="2">
    <source>
        <dbReference type="Proteomes" id="UP001160148"/>
    </source>
</evidence>
<reference evidence="1 2" key="1">
    <citation type="submission" date="2023-01" db="EMBL/GenBank/DDBJ databases">
        <authorList>
            <person name="Whitehead M."/>
        </authorList>
    </citation>
    <scope>NUCLEOTIDE SEQUENCE [LARGE SCALE GENOMIC DNA]</scope>
</reference>
<comment type="caution">
    <text evidence="1">The sequence shown here is derived from an EMBL/GenBank/DDBJ whole genome shotgun (WGS) entry which is preliminary data.</text>
</comment>
<protein>
    <submittedName>
        <fullName evidence="1">Uncharacterized protein</fullName>
    </submittedName>
</protein>
<dbReference type="AlphaFoldDB" id="A0AAV0WWI7"/>
<organism evidence="1 2">
    <name type="scientific">Macrosiphum euphorbiae</name>
    <name type="common">potato aphid</name>
    <dbReference type="NCBI Taxonomy" id="13131"/>
    <lineage>
        <taxon>Eukaryota</taxon>
        <taxon>Metazoa</taxon>
        <taxon>Ecdysozoa</taxon>
        <taxon>Arthropoda</taxon>
        <taxon>Hexapoda</taxon>
        <taxon>Insecta</taxon>
        <taxon>Pterygota</taxon>
        <taxon>Neoptera</taxon>
        <taxon>Paraneoptera</taxon>
        <taxon>Hemiptera</taxon>
        <taxon>Sternorrhyncha</taxon>
        <taxon>Aphidomorpha</taxon>
        <taxon>Aphidoidea</taxon>
        <taxon>Aphididae</taxon>
        <taxon>Macrosiphini</taxon>
        <taxon>Macrosiphum</taxon>
    </lineage>
</organism>
<dbReference type="EMBL" id="CARXXK010000003">
    <property type="protein sequence ID" value="CAI6360390.1"/>
    <property type="molecule type" value="Genomic_DNA"/>
</dbReference>
<evidence type="ECO:0000313" key="1">
    <source>
        <dbReference type="EMBL" id="CAI6360390.1"/>
    </source>
</evidence>
<gene>
    <name evidence="1" type="ORF">MEUPH1_LOCUS15699</name>
</gene>